<sequence>MDLPVGARVRVWTCLNETVEGTVYTVDHTTGMLVLQCTPVPPVGGNCSMRMVNAGHLTATEVLEAPADGGALGPHGRISSAKELERKEAKAMRDAERALSQINFNASGEAQAIFDALARTMDCEWLGLSIVIYDQVQIDPPYAPAQCVRLHGCPAGALERVQKVLEGERRKLVQLAKRDSASSAAAAGEAAREHRSSSSSSSAPVAAVKQPLEQPQSLPPPQQQQQQRAAEGKRKSGHRKG</sequence>
<keyword evidence="4" id="KW-1185">Reference proteome</keyword>
<dbReference type="InterPro" id="IPR019181">
    <property type="entry name" value="LSM12_ABD"/>
</dbReference>
<dbReference type="OrthoDB" id="1057137at2759"/>
<dbReference type="Pfam" id="PF09793">
    <property type="entry name" value="AD"/>
    <property type="match status" value="1"/>
</dbReference>
<evidence type="ECO:0000259" key="2">
    <source>
        <dbReference type="PROSITE" id="PS52001"/>
    </source>
</evidence>
<dbReference type="Proteomes" id="UP000664859">
    <property type="component" value="Unassembled WGS sequence"/>
</dbReference>
<protein>
    <submittedName>
        <fullName evidence="3">Anticodon-binding domain-containing protein</fullName>
    </submittedName>
</protein>
<name>A0A835YRS2_9STRA</name>
<accession>A0A835YRS2</accession>
<evidence type="ECO:0000313" key="4">
    <source>
        <dbReference type="Proteomes" id="UP000664859"/>
    </source>
</evidence>
<proteinExistence type="predicted"/>
<reference evidence="3" key="1">
    <citation type="submission" date="2021-02" db="EMBL/GenBank/DDBJ databases">
        <title>First Annotated Genome of the Yellow-green Alga Tribonema minus.</title>
        <authorList>
            <person name="Mahan K.M."/>
        </authorList>
    </citation>
    <scope>NUCLEOTIDE SEQUENCE</scope>
    <source>
        <strain evidence="3">UTEX B ZZ1240</strain>
    </source>
</reference>
<comment type="caution">
    <text evidence="3">The sequence shown here is derived from an EMBL/GenBank/DDBJ whole genome shotgun (WGS) entry which is preliminary data.</text>
</comment>
<feature type="region of interest" description="Disordered" evidence="1">
    <location>
        <begin position="176"/>
        <end position="241"/>
    </location>
</feature>
<dbReference type="PROSITE" id="PS52001">
    <property type="entry name" value="AD"/>
    <property type="match status" value="1"/>
</dbReference>
<dbReference type="Pfam" id="PF21166">
    <property type="entry name" value="LSM12_LSM"/>
    <property type="match status" value="1"/>
</dbReference>
<dbReference type="InterPro" id="IPR039683">
    <property type="entry name" value="Lsm12-like"/>
</dbReference>
<feature type="domain" description="AD" evidence="2">
    <location>
        <begin position="77"/>
        <end position="173"/>
    </location>
</feature>
<evidence type="ECO:0000256" key="1">
    <source>
        <dbReference type="SAM" id="MobiDB-lite"/>
    </source>
</evidence>
<dbReference type="SMART" id="SM00995">
    <property type="entry name" value="AD"/>
    <property type="match status" value="1"/>
</dbReference>
<dbReference type="InterPro" id="IPR047574">
    <property type="entry name" value="AD"/>
</dbReference>
<dbReference type="InterPro" id="IPR048478">
    <property type="entry name" value="LSM12_LSM"/>
</dbReference>
<dbReference type="AlphaFoldDB" id="A0A835YRS2"/>
<organism evidence="3 4">
    <name type="scientific">Tribonema minus</name>
    <dbReference type="NCBI Taxonomy" id="303371"/>
    <lineage>
        <taxon>Eukaryota</taxon>
        <taxon>Sar</taxon>
        <taxon>Stramenopiles</taxon>
        <taxon>Ochrophyta</taxon>
        <taxon>PX clade</taxon>
        <taxon>Xanthophyceae</taxon>
        <taxon>Tribonematales</taxon>
        <taxon>Tribonemataceae</taxon>
        <taxon>Tribonema</taxon>
    </lineage>
</organism>
<evidence type="ECO:0000313" key="3">
    <source>
        <dbReference type="EMBL" id="KAG5180391.1"/>
    </source>
</evidence>
<feature type="compositionally biased region" description="Low complexity" evidence="1">
    <location>
        <begin position="197"/>
        <end position="216"/>
    </location>
</feature>
<dbReference type="PANTHER" id="PTHR13542">
    <property type="entry name" value="LSM12 HOMOLOG"/>
    <property type="match status" value="1"/>
</dbReference>
<dbReference type="EMBL" id="JAFCMP010000390">
    <property type="protein sequence ID" value="KAG5180391.1"/>
    <property type="molecule type" value="Genomic_DNA"/>
</dbReference>
<gene>
    <name evidence="3" type="ORF">JKP88DRAFT_349505</name>
</gene>